<reference evidence="2 3" key="1">
    <citation type="submission" date="2015-04" db="EMBL/GenBank/DDBJ databases">
        <authorList>
            <person name="Syromyatnikov M.Y."/>
            <person name="Popov V.N."/>
        </authorList>
    </citation>
    <scope>NUCLEOTIDE SEQUENCE [LARGE SCALE GENOMIC DNA]</scope>
</reference>
<dbReference type="PANTHER" id="PTHR11008">
    <property type="entry name" value="PROTEIN TAKEOUT-LIKE PROTEIN"/>
    <property type="match status" value="1"/>
</dbReference>
<dbReference type="STRING" id="568069.A0A1J1HUJ9"/>
<keyword evidence="3" id="KW-1185">Reference proteome</keyword>
<evidence type="ECO:0000313" key="3">
    <source>
        <dbReference type="Proteomes" id="UP000183832"/>
    </source>
</evidence>
<evidence type="ECO:0000313" key="2">
    <source>
        <dbReference type="EMBL" id="CRK91675.1"/>
    </source>
</evidence>
<proteinExistence type="predicted"/>
<feature type="chain" id="PRO_5012158963" evidence="1">
    <location>
        <begin position="20"/>
        <end position="236"/>
    </location>
</feature>
<dbReference type="SMART" id="SM00700">
    <property type="entry name" value="JHBP"/>
    <property type="match status" value="1"/>
</dbReference>
<dbReference type="Gene3D" id="3.15.10.30">
    <property type="entry name" value="Haemolymph juvenile hormone binding protein"/>
    <property type="match status" value="1"/>
</dbReference>
<evidence type="ECO:0000256" key="1">
    <source>
        <dbReference type="SAM" id="SignalP"/>
    </source>
</evidence>
<accession>A0A1J1HUJ9</accession>
<dbReference type="InterPro" id="IPR038606">
    <property type="entry name" value="To_sf"/>
</dbReference>
<dbReference type="InterPro" id="IPR010562">
    <property type="entry name" value="Haemolymph_juvenile_hormone-bd"/>
</dbReference>
<dbReference type="Proteomes" id="UP000183832">
    <property type="component" value="Unassembled WGS sequence"/>
</dbReference>
<protein>
    <submittedName>
        <fullName evidence="2">CLUMA_CG005324, isoform A</fullName>
    </submittedName>
</protein>
<dbReference type="AlphaFoldDB" id="A0A1J1HUJ9"/>
<name>A0A1J1HUJ9_9DIPT</name>
<gene>
    <name evidence="2" type="ORF">CLUMA_CG005324</name>
</gene>
<dbReference type="OrthoDB" id="6380971at2759"/>
<dbReference type="SUPFAM" id="SSF55394">
    <property type="entry name" value="Bactericidal permeability-increasing protein, BPI"/>
    <property type="match status" value="1"/>
</dbReference>
<dbReference type="GO" id="GO:0008289">
    <property type="term" value="F:lipid binding"/>
    <property type="evidence" value="ECO:0007669"/>
    <property type="project" value="InterPro"/>
</dbReference>
<dbReference type="EMBL" id="CVRI01000021">
    <property type="protein sequence ID" value="CRK91675.1"/>
    <property type="molecule type" value="Genomic_DNA"/>
</dbReference>
<keyword evidence="1" id="KW-0732">Signal</keyword>
<sequence>MKIFAFIILVFVFLPGNKSQSNINDAIHHAFDVILRDLMRNGNPETGFPVLAPTIIPTLDVSWSIGHLVDLDGQLRNFRIDGLDGFRINDVRLSLLTMRFVFDFIWPNVRFTGWYNLNGRFGGLVPIFGQGNFVLEPRNFRASGFAQIRFLGSNNNLNVTDMDVRLNLPSLQMNVQGILGGGDLGAVINKVAQDLVPSLIRTFENELSDLMSNLLIPRINPFLNNLTLDDIINRAP</sequence>
<organism evidence="2 3">
    <name type="scientific">Clunio marinus</name>
    <dbReference type="NCBI Taxonomy" id="568069"/>
    <lineage>
        <taxon>Eukaryota</taxon>
        <taxon>Metazoa</taxon>
        <taxon>Ecdysozoa</taxon>
        <taxon>Arthropoda</taxon>
        <taxon>Hexapoda</taxon>
        <taxon>Insecta</taxon>
        <taxon>Pterygota</taxon>
        <taxon>Neoptera</taxon>
        <taxon>Endopterygota</taxon>
        <taxon>Diptera</taxon>
        <taxon>Nematocera</taxon>
        <taxon>Chironomoidea</taxon>
        <taxon>Chironomidae</taxon>
        <taxon>Clunio</taxon>
    </lineage>
</organism>
<dbReference type="InterPro" id="IPR017943">
    <property type="entry name" value="Bactericidal_perm-incr_a/b_dom"/>
</dbReference>
<feature type="signal peptide" evidence="1">
    <location>
        <begin position="1"/>
        <end position="19"/>
    </location>
</feature>
<dbReference type="Pfam" id="PF06585">
    <property type="entry name" value="JHBP"/>
    <property type="match status" value="1"/>
</dbReference>
<dbReference type="PANTHER" id="PTHR11008:SF9">
    <property type="entry name" value="PROTEIN TAKEOUT-LIKE PROTEIN"/>
    <property type="match status" value="1"/>
</dbReference>